<gene>
    <name evidence="1" type="ORF">S01H1_41673</name>
</gene>
<accession>X0U599</accession>
<dbReference type="AlphaFoldDB" id="X0U599"/>
<protein>
    <submittedName>
        <fullName evidence="1">Uncharacterized protein</fullName>
    </submittedName>
</protein>
<sequence>SYKARLAKGLKSKRIYKKQLITKKQYEKIKRLKK</sequence>
<dbReference type="EMBL" id="BARS01026447">
    <property type="protein sequence ID" value="GAG00939.1"/>
    <property type="molecule type" value="Genomic_DNA"/>
</dbReference>
<proteinExistence type="predicted"/>
<organism evidence="1">
    <name type="scientific">marine sediment metagenome</name>
    <dbReference type="NCBI Taxonomy" id="412755"/>
    <lineage>
        <taxon>unclassified sequences</taxon>
        <taxon>metagenomes</taxon>
        <taxon>ecological metagenomes</taxon>
    </lineage>
</organism>
<comment type="caution">
    <text evidence="1">The sequence shown here is derived from an EMBL/GenBank/DDBJ whole genome shotgun (WGS) entry which is preliminary data.</text>
</comment>
<evidence type="ECO:0000313" key="1">
    <source>
        <dbReference type="EMBL" id="GAG00939.1"/>
    </source>
</evidence>
<name>X0U599_9ZZZZ</name>
<feature type="non-terminal residue" evidence="1">
    <location>
        <position position="1"/>
    </location>
</feature>
<reference evidence="1" key="1">
    <citation type="journal article" date="2014" name="Front. Microbiol.">
        <title>High frequency of phylogenetically diverse reductive dehalogenase-homologous genes in deep subseafloor sedimentary metagenomes.</title>
        <authorList>
            <person name="Kawai M."/>
            <person name="Futagami T."/>
            <person name="Toyoda A."/>
            <person name="Takaki Y."/>
            <person name="Nishi S."/>
            <person name="Hori S."/>
            <person name="Arai W."/>
            <person name="Tsubouchi T."/>
            <person name="Morono Y."/>
            <person name="Uchiyama I."/>
            <person name="Ito T."/>
            <person name="Fujiyama A."/>
            <person name="Inagaki F."/>
            <person name="Takami H."/>
        </authorList>
    </citation>
    <scope>NUCLEOTIDE SEQUENCE</scope>
    <source>
        <strain evidence="1">Expedition CK06-06</strain>
    </source>
</reference>